<dbReference type="InterPro" id="IPR050834">
    <property type="entry name" value="Glycosyltransf_2"/>
</dbReference>
<dbReference type="Proteomes" id="UP000596977">
    <property type="component" value="Unassembled WGS sequence"/>
</dbReference>
<dbReference type="RefSeq" id="WP_164735085.1">
    <property type="nucleotide sequence ID" value="NZ_BMKB01000002.1"/>
</dbReference>
<dbReference type="PANTHER" id="PTHR43685">
    <property type="entry name" value="GLYCOSYLTRANSFERASE"/>
    <property type="match status" value="1"/>
</dbReference>
<proteinExistence type="predicted"/>
<sequence>MDRVSVIICTHATDRLPLTRKAVASVVKQTFPAHELIVVVDHNPDLLKQIKAEKSSARVVANTCETGLSGARNSGVRASSGDIIAFIDDDALASPNWLETLVHHYKDRHVLAVGGHIEPIWPAGRPLWWPEEFDWVIGCSYRGQPDAVAPVRNLIGCNMSFRRAVFDICGGFSTELGRVGSDAAGCEETEFCIRAQTAFPLGHILYDPAVRVSHSIEPERTKWSYFAKRCRSEGRSKAALSAKTGTGRGLKSERDYVRRTLPTGVLKGFFGGPGALRKSGAIIAGFGMTAGAFLGARLRRTKAPATHAAPVFAPFKITEFDVSGPLGDLAGVDPETGKVYGAAFCLVRNHGTPVGIATLPVCGTTIPEKELSPLLAKACTVPRQTVQASVIKQLPSARVVIATRDRPEMLANCLDTLLAQSYPEFEIHVVDSAPATSATRELIAQKYADTDIRYRHEPLPGLALAHNRGIAGARTDLLAFTDDDVLIDRNWLHVIGTAFGRDRRIGCVTGLILPAELETRAQYWIEAHGGFGKGFAPRLFDLGAHRPQSPLFPYAAGAFGSGANMAFSRAALDAIGGFDPALGAGTIARGGDDLAAFTAVILARFQLAYEPGAIIWHHHRRNEEGIAGQAHGYGVGLGAYLTKTLLDHPQAALAYAMGFPAALLHILGPGSSKNVRLPTDYPASLKWAERRGMLAGFSAYFRSRRQVARSAERAYARTSVSGHQV</sequence>
<comment type="caution">
    <text evidence="2">The sequence shown here is derived from an EMBL/GenBank/DDBJ whole genome shotgun (WGS) entry which is preliminary data.</text>
</comment>
<protein>
    <recommendedName>
        <fullName evidence="1">Glycosyltransferase 2-like domain-containing protein</fullName>
    </recommendedName>
</protein>
<dbReference type="EMBL" id="BMKB01000002">
    <property type="protein sequence ID" value="GGA46074.1"/>
    <property type="molecule type" value="Genomic_DNA"/>
</dbReference>
<dbReference type="Pfam" id="PF00535">
    <property type="entry name" value="Glycos_transf_2"/>
    <property type="match status" value="2"/>
</dbReference>
<accession>A0A916RAR7</accession>
<gene>
    <name evidence="2" type="ORF">GCM10011499_14780</name>
</gene>
<feature type="domain" description="Glycosyltransferase 2-like" evidence="1">
    <location>
        <begin position="399"/>
        <end position="507"/>
    </location>
</feature>
<dbReference type="InterPro" id="IPR001173">
    <property type="entry name" value="Glyco_trans_2-like"/>
</dbReference>
<evidence type="ECO:0000313" key="2">
    <source>
        <dbReference type="EMBL" id="GGA46074.1"/>
    </source>
</evidence>
<keyword evidence="3" id="KW-1185">Reference proteome</keyword>
<feature type="domain" description="Glycosyltransferase 2-like" evidence="1">
    <location>
        <begin position="5"/>
        <end position="166"/>
    </location>
</feature>
<dbReference type="CDD" id="cd00761">
    <property type="entry name" value="Glyco_tranf_GTA_type"/>
    <property type="match status" value="2"/>
</dbReference>
<dbReference type="SUPFAM" id="SSF53448">
    <property type="entry name" value="Nucleotide-diphospho-sugar transferases"/>
    <property type="match status" value="2"/>
</dbReference>
<organism evidence="2 3">
    <name type="scientific">Pelagibacterium lentulum</name>
    <dbReference type="NCBI Taxonomy" id="2029865"/>
    <lineage>
        <taxon>Bacteria</taxon>
        <taxon>Pseudomonadati</taxon>
        <taxon>Pseudomonadota</taxon>
        <taxon>Alphaproteobacteria</taxon>
        <taxon>Hyphomicrobiales</taxon>
        <taxon>Devosiaceae</taxon>
        <taxon>Pelagibacterium</taxon>
    </lineage>
</organism>
<reference evidence="2 3" key="1">
    <citation type="journal article" date="2014" name="Int. J. Syst. Evol. Microbiol.">
        <title>Complete genome sequence of Corynebacterium casei LMG S-19264T (=DSM 44701T), isolated from a smear-ripened cheese.</title>
        <authorList>
            <consortium name="US DOE Joint Genome Institute (JGI-PGF)"/>
            <person name="Walter F."/>
            <person name="Albersmeier A."/>
            <person name="Kalinowski J."/>
            <person name="Ruckert C."/>
        </authorList>
    </citation>
    <scope>NUCLEOTIDE SEQUENCE [LARGE SCALE GENOMIC DNA]</scope>
    <source>
        <strain evidence="2 3">CGMCC 1.15896</strain>
    </source>
</reference>
<dbReference type="Gene3D" id="3.90.550.10">
    <property type="entry name" value="Spore Coat Polysaccharide Biosynthesis Protein SpsA, Chain A"/>
    <property type="match status" value="2"/>
</dbReference>
<name>A0A916RAR7_9HYPH</name>
<dbReference type="AlphaFoldDB" id="A0A916RAR7"/>
<evidence type="ECO:0000259" key="1">
    <source>
        <dbReference type="Pfam" id="PF00535"/>
    </source>
</evidence>
<dbReference type="InterPro" id="IPR029044">
    <property type="entry name" value="Nucleotide-diphossugar_trans"/>
</dbReference>
<dbReference type="PANTHER" id="PTHR43685:SF2">
    <property type="entry name" value="GLYCOSYLTRANSFERASE 2-LIKE DOMAIN-CONTAINING PROTEIN"/>
    <property type="match status" value="1"/>
</dbReference>
<evidence type="ECO:0000313" key="3">
    <source>
        <dbReference type="Proteomes" id="UP000596977"/>
    </source>
</evidence>